<dbReference type="InterPro" id="IPR018076">
    <property type="entry name" value="T2SS_GspF_dom"/>
</dbReference>
<comment type="subcellular location">
    <subcellularLocation>
        <location evidence="1">Cell membrane</location>
        <topology evidence="1">Multi-pass membrane protein</topology>
    </subcellularLocation>
</comment>
<dbReference type="PRINTS" id="PR00812">
    <property type="entry name" value="BCTERIALGSPF"/>
</dbReference>
<dbReference type="Pfam" id="PF00482">
    <property type="entry name" value="T2SSF"/>
    <property type="match status" value="2"/>
</dbReference>
<gene>
    <name evidence="9" type="ORF">FRUB_00699</name>
</gene>
<dbReference type="AlphaFoldDB" id="A0A225DZS5"/>
<keyword evidence="5 7" id="KW-1133">Transmembrane helix</keyword>
<organism evidence="9 10">
    <name type="scientific">Fimbriiglobus ruber</name>
    <dbReference type="NCBI Taxonomy" id="1908690"/>
    <lineage>
        <taxon>Bacteria</taxon>
        <taxon>Pseudomonadati</taxon>
        <taxon>Planctomycetota</taxon>
        <taxon>Planctomycetia</taxon>
        <taxon>Gemmatales</taxon>
        <taxon>Gemmataceae</taxon>
        <taxon>Fimbriiglobus</taxon>
    </lineage>
</organism>
<dbReference type="OrthoDB" id="279749at2"/>
<dbReference type="InterPro" id="IPR003004">
    <property type="entry name" value="GspF/PilC"/>
</dbReference>
<evidence type="ECO:0000313" key="10">
    <source>
        <dbReference type="Proteomes" id="UP000214646"/>
    </source>
</evidence>
<feature type="domain" description="Type II secretion system protein GspF" evidence="8">
    <location>
        <begin position="211"/>
        <end position="332"/>
    </location>
</feature>
<comment type="caution">
    <text evidence="9">The sequence shown here is derived from an EMBL/GenBank/DDBJ whole genome shotgun (WGS) entry which is preliminary data.</text>
</comment>
<evidence type="ECO:0000256" key="1">
    <source>
        <dbReference type="ARBA" id="ARBA00004651"/>
    </source>
</evidence>
<keyword evidence="6 7" id="KW-0472">Membrane</keyword>
<feature type="domain" description="Type II secretion system protein GspF" evidence="8">
    <location>
        <begin position="11"/>
        <end position="132"/>
    </location>
</feature>
<dbReference type="EMBL" id="NIDE01000001">
    <property type="protein sequence ID" value="OWK47000.1"/>
    <property type="molecule type" value="Genomic_DNA"/>
</dbReference>
<dbReference type="PANTHER" id="PTHR30012:SF0">
    <property type="entry name" value="TYPE II SECRETION SYSTEM PROTEIN F-RELATED"/>
    <property type="match status" value="1"/>
</dbReference>
<name>A0A225DZS5_9BACT</name>
<evidence type="ECO:0000256" key="3">
    <source>
        <dbReference type="ARBA" id="ARBA00022475"/>
    </source>
</evidence>
<keyword evidence="10" id="KW-1185">Reference proteome</keyword>
<evidence type="ECO:0000256" key="5">
    <source>
        <dbReference type="ARBA" id="ARBA00022989"/>
    </source>
</evidence>
<dbReference type="Proteomes" id="UP000214646">
    <property type="component" value="Unassembled WGS sequence"/>
</dbReference>
<evidence type="ECO:0000256" key="4">
    <source>
        <dbReference type="ARBA" id="ARBA00022692"/>
    </source>
</evidence>
<sequence length="344" mass="36585">MTADDLTALNEQIAAMARAGLPLDQGLRSLAREMGSSRLRSVTTALARDLSDGHPLPEALARQKGRIPPYYANLVTAGIQSGRLPEVLMTLTTYARSIAATRASVLEALFYPAVVLALGLALFLVLSLLIVPQFDQIFKDFGLQLPGLTQMVMAFGRHPVEVAIAAASVLGSLVVLWVVGRTTHLGQTWMQLIYYVPLVGTLIRAARLAAFADLLGMLVEYGVPLPAAFRLAGAASSDPGMAARTARVEELLSQGSSLADAFRGRGLVPEWVAWLAAAGETRGGLAPALREIATIYRRQVETRAVVLRTVLPPLVVVATAGVLTGVFAVALMLPMIKLLEGLSK</sequence>
<evidence type="ECO:0000256" key="6">
    <source>
        <dbReference type="ARBA" id="ARBA00023136"/>
    </source>
</evidence>
<feature type="transmembrane region" description="Helical" evidence="7">
    <location>
        <begin position="109"/>
        <end position="131"/>
    </location>
</feature>
<dbReference type="InterPro" id="IPR042094">
    <property type="entry name" value="T2SS_GspF_sf"/>
</dbReference>
<evidence type="ECO:0000313" key="9">
    <source>
        <dbReference type="EMBL" id="OWK47000.1"/>
    </source>
</evidence>
<evidence type="ECO:0000259" key="8">
    <source>
        <dbReference type="Pfam" id="PF00482"/>
    </source>
</evidence>
<dbReference type="GO" id="GO:0005886">
    <property type="term" value="C:plasma membrane"/>
    <property type="evidence" value="ECO:0007669"/>
    <property type="project" value="UniProtKB-SubCell"/>
</dbReference>
<keyword evidence="3" id="KW-1003">Cell membrane</keyword>
<accession>A0A225DZS5</accession>
<dbReference type="RefSeq" id="WP_161967176.1">
    <property type="nucleotide sequence ID" value="NZ_NIDE01000001.1"/>
</dbReference>
<reference evidence="10" key="1">
    <citation type="submission" date="2017-06" db="EMBL/GenBank/DDBJ databases">
        <title>Genome analysis of Fimbriiglobus ruber SP5, the first member of the order Planctomycetales with confirmed chitinolytic capability.</title>
        <authorList>
            <person name="Ravin N.V."/>
            <person name="Rakitin A.L."/>
            <person name="Ivanova A.A."/>
            <person name="Beletsky A.V."/>
            <person name="Kulichevskaya I.S."/>
            <person name="Mardanov A.V."/>
            <person name="Dedysh S.N."/>
        </authorList>
    </citation>
    <scope>NUCLEOTIDE SEQUENCE [LARGE SCALE GENOMIC DNA]</scope>
    <source>
        <strain evidence="10">SP5</strain>
    </source>
</reference>
<keyword evidence="4 7" id="KW-0812">Transmembrane</keyword>
<evidence type="ECO:0000256" key="7">
    <source>
        <dbReference type="SAM" id="Phobius"/>
    </source>
</evidence>
<comment type="similarity">
    <text evidence="2">Belongs to the GSP F family.</text>
</comment>
<feature type="transmembrane region" description="Helical" evidence="7">
    <location>
        <begin position="162"/>
        <end position="180"/>
    </location>
</feature>
<dbReference type="Gene3D" id="1.20.81.30">
    <property type="entry name" value="Type II secretion system (T2SS), domain F"/>
    <property type="match status" value="2"/>
</dbReference>
<evidence type="ECO:0000256" key="2">
    <source>
        <dbReference type="ARBA" id="ARBA00005745"/>
    </source>
</evidence>
<proteinExistence type="inferred from homology"/>
<protein>
    <submittedName>
        <fullName evidence="9">General secretion pathway protein F</fullName>
    </submittedName>
</protein>
<dbReference type="PANTHER" id="PTHR30012">
    <property type="entry name" value="GENERAL SECRETION PATHWAY PROTEIN"/>
    <property type="match status" value="1"/>
</dbReference>
<feature type="transmembrane region" description="Helical" evidence="7">
    <location>
        <begin position="314"/>
        <end position="336"/>
    </location>
</feature>